<protein>
    <submittedName>
        <fullName evidence="1">Uncharacterized protein</fullName>
    </submittedName>
</protein>
<gene>
    <name evidence="1" type="ORF">J1N35_007845</name>
</gene>
<name>A0A9D3W8A2_9ROSI</name>
<feature type="non-terminal residue" evidence="1">
    <location>
        <position position="65"/>
    </location>
</feature>
<organism evidence="1 2">
    <name type="scientific">Gossypium stocksii</name>
    <dbReference type="NCBI Taxonomy" id="47602"/>
    <lineage>
        <taxon>Eukaryota</taxon>
        <taxon>Viridiplantae</taxon>
        <taxon>Streptophyta</taxon>
        <taxon>Embryophyta</taxon>
        <taxon>Tracheophyta</taxon>
        <taxon>Spermatophyta</taxon>
        <taxon>Magnoliopsida</taxon>
        <taxon>eudicotyledons</taxon>
        <taxon>Gunneridae</taxon>
        <taxon>Pentapetalae</taxon>
        <taxon>rosids</taxon>
        <taxon>malvids</taxon>
        <taxon>Malvales</taxon>
        <taxon>Malvaceae</taxon>
        <taxon>Malvoideae</taxon>
        <taxon>Gossypium</taxon>
    </lineage>
</organism>
<dbReference type="EMBL" id="JAIQCV010000003">
    <property type="protein sequence ID" value="KAH1114467.1"/>
    <property type="molecule type" value="Genomic_DNA"/>
</dbReference>
<comment type="caution">
    <text evidence="1">The sequence shown here is derived from an EMBL/GenBank/DDBJ whole genome shotgun (WGS) entry which is preliminary data.</text>
</comment>
<accession>A0A9D3W8A2</accession>
<proteinExistence type="predicted"/>
<sequence length="65" mass="7215">METYDNCIERGRGKVSTRSALAISIPKFKKRSVLAVRDFLSGCKRVTPSNYGLTKQIAIDHSDKG</sequence>
<dbReference type="AlphaFoldDB" id="A0A9D3W8A2"/>
<dbReference type="Proteomes" id="UP000828251">
    <property type="component" value="Unassembled WGS sequence"/>
</dbReference>
<keyword evidence="2" id="KW-1185">Reference proteome</keyword>
<evidence type="ECO:0000313" key="1">
    <source>
        <dbReference type="EMBL" id="KAH1114467.1"/>
    </source>
</evidence>
<reference evidence="1 2" key="1">
    <citation type="journal article" date="2021" name="Plant Biotechnol. J.">
        <title>Multi-omics assisted identification of the key and species-specific regulatory components of drought-tolerant mechanisms in Gossypium stocksii.</title>
        <authorList>
            <person name="Yu D."/>
            <person name="Ke L."/>
            <person name="Zhang D."/>
            <person name="Wu Y."/>
            <person name="Sun Y."/>
            <person name="Mei J."/>
            <person name="Sun J."/>
            <person name="Sun Y."/>
        </authorList>
    </citation>
    <scope>NUCLEOTIDE SEQUENCE [LARGE SCALE GENOMIC DNA]</scope>
    <source>
        <strain evidence="2">cv. E1</strain>
        <tissue evidence="1">Leaf</tissue>
    </source>
</reference>
<evidence type="ECO:0000313" key="2">
    <source>
        <dbReference type="Proteomes" id="UP000828251"/>
    </source>
</evidence>